<dbReference type="PANTHER" id="PTHR10333:SF42">
    <property type="entry name" value="INHIBITOR OF GROWTH PROTEIN 5"/>
    <property type="match status" value="1"/>
</dbReference>
<feature type="domain" description="PHD-type" evidence="11">
    <location>
        <begin position="46"/>
        <end position="100"/>
    </location>
</feature>
<feature type="compositionally biased region" description="Basic and acidic residues" evidence="10">
    <location>
        <begin position="167"/>
        <end position="185"/>
    </location>
</feature>
<dbReference type="GeneID" id="19403566"/>
<organism evidence="12 13">
    <name type="scientific">Exserohilum turcicum (strain 28A)</name>
    <name type="common">Northern leaf blight fungus</name>
    <name type="synonym">Setosphaeria turcica</name>
    <dbReference type="NCBI Taxonomy" id="671987"/>
    <lineage>
        <taxon>Eukaryota</taxon>
        <taxon>Fungi</taxon>
        <taxon>Dikarya</taxon>
        <taxon>Ascomycota</taxon>
        <taxon>Pezizomycotina</taxon>
        <taxon>Dothideomycetes</taxon>
        <taxon>Pleosporomycetidae</taxon>
        <taxon>Pleosporales</taxon>
        <taxon>Pleosporineae</taxon>
        <taxon>Pleosporaceae</taxon>
        <taxon>Exserohilum</taxon>
    </lineage>
</organism>
<dbReference type="InterPro" id="IPR011011">
    <property type="entry name" value="Znf_FYVE_PHD"/>
</dbReference>
<gene>
    <name evidence="12" type="ORF">SETTUDRAFT_31651</name>
</gene>
<dbReference type="InterPro" id="IPR019787">
    <property type="entry name" value="Znf_PHD-finger"/>
</dbReference>
<dbReference type="PANTHER" id="PTHR10333">
    <property type="entry name" value="INHIBITOR OF GROWTH PROTEIN"/>
    <property type="match status" value="1"/>
</dbReference>
<comment type="similarity">
    <text evidence="2">Belongs to the ING family.</text>
</comment>
<name>R0KH32_EXST2</name>
<feature type="compositionally biased region" description="Acidic residues" evidence="10">
    <location>
        <begin position="186"/>
        <end position="195"/>
    </location>
</feature>
<feature type="binding site" evidence="8">
    <location>
        <position position="340"/>
    </location>
    <ligand>
        <name>Zn(2+)</name>
        <dbReference type="ChEBI" id="CHEBI:29105"/>
        <label>2</label>
    </ligand>
</feature>
<feature type="compositionally biased region" description="Pro residues" evidence="10">
    <location>
        <begin position="1"/>
        <end position="17"/>
    </location>
</feature>
<dbReference type="RefSeq" id="XP_008025083.1">
    <property type="nucleotide sequence ID" value="XM_008026892.1"/>
</dbReference>
<dbReference type="PROSITE" id="PS01359">
    <property type="entry name" value="ZF_PHD_1"/>
    <property type="match status" value="2"/>
</dbReference>
<comment type="subcellular location">
    <subcellularLocation>
        <location evidence="1">Nucleus</location>
    </subcellularLocation>
</comment>
<dbReference type="InterPro" id="IPR028651">
    <property type="entry name" value="ING_fam"/>
</dbReference>
<dbReference type="STRING" id="671987.R0KH32"/>
<keyword evidence="3 8" id="KW-0479">Metal-binding</keyword>
<reference evidence="12 13" key="2">
    <citation type="journal article" date="2013" name="PLoS Genet.">
        <title>Comparative genome structure, secondary metabolite, and effector coding capacity across Cochliobolus pathogens.</title>
        <authorList>
            <person name="Condon B.J."/>
            <person name="Leng Y."/>
            <person name="Wu D."/>
            <person name="Bushley K.E."/>
            <person name="Ohm R.A."/>
            <person name="Otillar R."/>
            <person name="Martin J."/>
            <person name="Schackwitz W."/>
            <person name="Grimwood J."/>
            <person name="MohdZainudin N."/>
            <person name="Xue C."/>
            <person name="Wang R."/>
            <person name="Manning V.A."/>
            <person name="Dhillon B."/>
            <person name="Tu Z.J."/>
            <person name="Steffenson B.J."/>
            <person name="Salamov A."/>
            <person name="Sun H."/>
            <person name="Lowry S."/>
            <person name="LaButti K."/>
            <person name="Han J."/>
            <person name="Copeland A."/>
            <person name="Lindquist E."/>
            <person name="Barry K."/>
            <person name="Schmutz J."/>
            <person name="Baker S.E."/>
            <person name="Ciuffetti L.M."/>
            <person name="Grigoriev I.V."/>
            <person name="Zhong S."/>
            <person name="Turgeon B.G."/>
        </authorList>
    </citation>
    <scope>NUCLEOTIDE SEQUENCE [LARGE SCALE GENOMIC DNA]</scope>
    <source>
        <strain evidence="13">28A</strain>
    </source>
</reference>
<sequence>MSTSPSPSPGPTTPPPLQQQQNIRISTAPEKYLYASQNEAKSPTSSSICLCNTPRHETYLQPLISCAAHCKPRFFHLRCVGLTQRPLSGTPWLCPQCAPNTTELQRSAQRVVCVCDTPPYITGPVVRCARDTCSVGLFHWACAGYPGDEGEWICGVCVELEAQRRGKKEVEGGENRGNRGDRGEGDDKEEEDQNETDALSVLSAEKLLQEAGFLDAEKENMVQDHGDGNNPMHGQEPEESHLERRKSPTCKMSQPQASLLTEHGRDLSCPASAAPISTPTSTSTPHEGHKTPYYPSYCICGTPETREMIACHGAQCSGKWFHYECVGMTAEIVPGGKWVCEGCAGSKV</sequence>
<keyword evidence="4 9" id="KW-0863">Zinc-finger</keyword>
<keyword evidence="5 8" id="KW-0862">Zinc</keyword>
<dbReference type="GO" id="GO:0000785">
    <property type="term" value="C:chromatin"/>
    <property type="evidence" value="ECO:0007669"/>
    <property type="project" value="UniProtKB-ARBA"/>
</dbReference>
<keyword evidence="7" id="KW-0539">Nucleus</keyword>
<reference evidence="12 13" key="1">
    <citation type="journal article" date="2012" name="PLoS Pathog.">
        <title>Diverse lifestyles and strategies of plant pathogenesis encoded in the genomes of eighteen Dothideomycetes fungi.</title>
        <authorList>
            <person name="Ohm R.A."/>
            <person name="Feau N."/>
            <person name="Henrissat B."/>
            <person name="Schoch C.L."/>
            <person name="Horwitz B.A."/>
            <person name="Barry K.W."/>
            <person name="Condon B.J."/>
            <person name="Copeland A.C."/>
            <person name="Dhillon B."/>
            <person name="Glaser F."/>
            <person name="Hesse C.N."/>
            <person name="Kosti I."/>
            <person name="LaButti K."/>
            <person name="Lindquist E.A."/>
            <person name="Lucas S."/>
            <person name="Salamov A.A."/>
            <person name="Bradshaw R.E."/>
            <person name="Ciuffetti L."/>
            <person name="Hamelin R.C."/>
            <person name="Kema G.H.J."/>
            <person name="Lawrence C."/>
            <person name="Scott J.A."/>
            <person name="Spatafora J.W."/>
            <person name="Turgeon B.G."/>
            <person name="de Wit P.J.G.M."/>
            <person name="Zhong S."/>
            <person name="Goodwin S.B."/>
            <person name="Grigoriev I.V."/>
        </authorList>
    </citation>
    <scope>NUCLEOTIDE SEQUENCE [LARGE SCALE GENOMIC DNA]</scope>
    <source>
        <strain evidence="13">28A</strain>
    </source>
</reference>
<feature type="region of interest" description="Disordered" evidence="10">
    <location>
        <begin position="1"/>
        <end position="21"/>
    </location>
</feature>
<dbReference type="InterPro" id="IPR013083">
    <property type="entry name" value="Znf_RING/FYVE/PHD"/>
</dbReference>
<dbReference type="SUPFAM" id="SSF57903">
    <property type="entry name" value="FYVE/PHD zinc finger"/>
    <property type="match status" value="3"/>
</dbReference>
<keyword evidence="13" id="KW-1185">Reference proteome</keyword>
<feature type="binding site" evidence="8">
    <location>
        <position position="300"/>
    </location>
    <ligand>
        <name>Zn(2+)</name>
        <dbReference type="ChEBI" id="CHEBI:29105"/>
        <label>1</label>
    </ligand>
</feature>
<dbReference type="GO" id="GO:0005634">
    <property type="term" value="C:nucleus"/>
    <property type="evidence" value="ECO:0007669"/>
    <property type="project" value="UniProtKB-SubCell"/>
</dbReference>
<evidence type="ECO:0000256" key="6">
    <source>
        <dbReference type="ARBA" id="ARBA00022853"/>
    </source>
</evidence>
<feature type="compositionally biased region" description="Basic and acidic residues" evidence="10">
    <location>
        <begin position="235"/>
        <end position="246"/>
    </location>
</feature>
<accession>R0KH32</accession>
<proteinExistence type="inferred from homology"/>
<evidence type="ECO:0000256" key="2">
    <source>
        <dbReference type="ARBA" id="ARBA00010210"/>
    </source>
</evidence>
<keyword evidence="6" id="KW-0156">Chromatin regulator</keyword>
<dbReference type="EMBL" id="KB908592">
    <property type="protein sequence ID" value="EOA87382.1"/>
    <property type="molecule type" value="Genomic_DNA"/>
</dbReference>
<evidence type="ECO:0000256" key="7">
    <source>
        <dbReference type="ARBA" id="ARBA00023242"/>
    </source>
</evidence>
<dbReference type="InterPro" id="IPR001965">
    <property type="entry name" value="Znf_PHD"/>
</dbReference>
<feature type="binding site" evidence="8">
    <location>
        <position position="298"/>
    </location>
    <ligand>
        <name>Zn(2+)</name>
        <dbReference type="ChEBI" id="CHEBI:29105"/>
        <label>1</label>
    </ligand>
</feature>
<evidence type="ECO:0000313" key="13">
    <source>
        <dbReference type="Proteomes" id="UP000016935"/>
    </source>
</evidence>
<feature type="binding site" evidence="8">
    <location>
        <position position="325"/>
    </location>
    <ligand>
        <name>Zn(2+)</name>
        <dbReference type="ChEBI" id="CHEBI:29105"/>
        <label>1</label>
    </ligand>
</feature>
<evidence type="ECO:0000256" key="8">
    <source>
        <dbReference type="PIRSR" id="PIRSR628651-51"/>
    </source>
</evidence>
<feature type="binding site" evidence="8">
    <location>
        <position position="322"/>
    </location>
    <ligand>
        <name>Zn(2+)</name>
        <dbReference type="ChEBI" id="CHEBI:29105"/>
        <label>1</label>
    </ligand>
</feature>
<dbReference type="AlphaFoldDB" id="R0KH32"/>
<feature type="region of interest" description="Disordered" evidence="10">
    <location>
        <begin position="221"/>
        <end position="257"/>
    </location>
</feature>
<feature type="binding site" evidence="8">
    <location>
        <position position="343"/>
    </location>
    <ligand>
        <name>Zn(2+)</name>
        <dbReference type="ChEBI" id="CHEBI:29105"/>
        <label>2</label>
    </ligand>
</feature>
<evidence type="ECO:0000256" key="10">
    <source>
        <dbReference type="SAM" id="MobiDB-lite"/>
    </source>
</evidence>
<feature type="domain" description="PHD-type" evidence="11">
    <location>
        <begin position="295"/>
        <end position="346"/>
    </location>
</feature>
<evidence type="ECO:0000256" key="5">
    <source>
        <dbReference type="ARBA" id="ARBA00022833"/>
    </source>
</evidence>
<dbReference type="OrthoDB" id="3692852at2759"/>
<dbReference type="Proteomes" id="UP000016935">
    <property type="component" value="Unassembled WGS sequence"/>
</dbReference>
<dbReference type="SMART" id="SM00249">
    <property type="entry name" value="PHD"/>
    <property type="match status" value="3"/>
</dbReference>
<feature type="binding site" evidence="8">
    <location>
        <position position="311"/>
    </location>
    <ligand>
        <name>Zn(2+)</name>
        <dbReference type="ChEBI" id="CHEBI:29105"/>
        <label>2</label>
    </ligand>
</feature>
<dbReference type="GO" id="GO:0006325">
    <property type="term" value="P:chromatin organization"/>
    <property type="evidence" value="ECO:0007669"/>
    <property type="project" value="UniProtKB-KW"/>
</dbReference>
<evidence type="ECO:0000256" key="9">
    <source>
        <dbReference type="PROSITE-ProRule" id="PRU00146"/>
    </source>
</evidence>
<dbReference type="Gene3D" id="3.30.40.10">
    <property type="entry name" value="Zinc/RING finger domain, C3HC4 (zinc finger)"/>
    <property type="match status" value="3"/>
</dbReference>
<feature type="binding site" evidence="8">
    <location>
        <position position="316"/>
    </location>
    <ligand>
        <name>Zn(2+)</name>
        <dbReference type="ChEBI" id="CHEBI:29105"/>
        <label>2</label>
    </ligand>
</feature>
<evidence type="ECO:0000313" key="12">
    <source>
        <dbReference type="EMBL" id="EOA87382.1"/>
    </source>
</evidence>
<evidence type="ECO:0000256" key="4">
    <source>
        <dbReference type="ARBA" id="ARBA00022771"/>
    </source>
</evidence>
<dbReference type="InterPro" id="IPR019786">
    <property type="entry name" value="Zinc_finger_PHD-type_CS"/>
</dbReference>
<dbReference type="GO" id="GO:0008270">
    <property type="term" value="F:zinc ion binding"/>
    <property type="evidence" value="ECO:0007669"/>
    <property type="project" value="UniProtKB-KW"/>
</dbReference>
<dbReference type="HOGENOM" id="CLU_811686_0_0_1"/>
<evidence type="ECO:0000256" key="1">
    <source>
        <dbReference type="ARBA" id="ARBA00004123"/>
    </source>
</evidence>
<evidence type="ECO:0000256" key="3">
    <source>
        <dbReference type="ARBA" id="ARBA00022723"/>
    </source>
</evidence>
<feature type="region of interest" description="Disordered" evidence="10">
    <location>
        <begin position="167"/>
        <end position="197"/>
    </location>
</feature>
<protein>
    <recommendedName>
        <fullName evidence="11">PHD-type domain-containing protein</fullName>
    </recommendedName>
</protein>
<dbReference type="PROSITE" id="PS50016">
    <property type="entry name" value="ZF_PHD_2"/>
    <property type="match status" value="2"/>
</dbReference>
<evidence type="ECO:0000259" key="11">
    <source>
        <dbReference type="PROSITE" id="PS50016"/>
    </source>
</evidence>